<accession>A0A7R9XYR2</accession>
<feature type="transmembrane region" description="Helical" evidence="7">
    <location>
        <begin position="509"/>
        <end position="527"/>
    </location>
</feature>
<feature type="coiled-coil region" evidence="5">
    <location>
        <begin position="839"/>
        <end position="873"/>
    </location>
</feature>
<evidence type="ECO:0000256" key="6">
    <source>
        <dbReference type="SAM" id="MobiDB-lite"/>
    </source>
</evidence>
<dbReference type="EMBL" id="HBDZ01005241">
    <property type="protein sequence ID" value="CAD8235222.1"/>
    <property type="molecule type" value="Transcribed_RNA"/>
</dbReference>
<feature type="transmembrane region" description="Helical" evidence="7">
    <location>
        <begin position="539"/>
        <end position="571"/>
    </location>
</feature>
<dbReference type="PROSITE" id="PS50096">
    <property type="entry name" value="IQ"/>
    <property type="match status" value="1"/>
</dbReference>
<keyword evidence="2 7" id="KW-0812">Transmembrane</keyword>
<evidence type="ECO:0000256" key="4">
    <source>
        <dbReference type="ARBA" id="ARBA00023136"/>
    </source>
</evidence>
<feature type="transmembrane region" description="Helical" evidence="7">
    <location>
        <begin position="577"/>
        <end position="595"/>
    </location>
</feature>
<evidence type="ECO:0000256" key="3">
    <source>
        <dbReference type="ARBA" id="ARBA00022989"/>
    </source>
</evidence>
<sequence>MTSRTARVFVQNLNDMCSPLDPDVLATSLQALTNDSNCIQATGVFTSSASDDRRASGTTNGECCAEIDMGWRMLLRRTPPNSGSGQWNVTAAEPGAHKGSNNGLSVNGERENGFATDSLWVLAQYDSTEARHSSTGISYVFLPMDLYPGAQGVALAVFQVIFVIFTCFYLCFPIVGRLWAIERSLRYRTPHVMYRFWRTLASAASRKWMVFDTITFAVMITCIALYVVYVDKHNAVTGAQIGLDALEPMGSQSWDDVTLTCCGETVFATGQSLETLYSPMCCASKWGNCHTVCSADELRNLTTRHWVPKNDPGYLRDFYLNSAIFGEEPYFWLGRPWTRSKQSVGGGGSSGQSPPIETGEASPFEPPPSNLSRSCVHAGEGVTRGPPNVTWCGFPNNEGACTCDLQLANTIGGGCEDVDEVCGGEAPPLPEGWYDIDWKAYSDALQLNFQMSPPLGEQLQLQAQQALLTTPEERIAVWESFVQEWYDERLRLPYELYDDAIEAASSAEYNWLIALAFTALLLFLRVLRYAHIDARMSLMLTTLAVAAGTLLFFMASGSLVFFGFCFFAQIYNGYLLLPGYTTFFETLLSVFNLLFDPFPNEYFPSASKWPFYVWYFLYMIVVSIVALNLVIAIIVSSFEIARDFAAARNASGRRAHTIRSAVTEWRALGAALAYTNGAPDLSKVYAFYSGRSPASVDGSAITVQRYWRGHAARVRIREETGQEFGAACQGEDPLTVDEERRHKSLQRLVTHWRGSVQQRRTQRRPLLKILSTDAMPVQREVVWRESLGRPSRARAGQARTISAPLSAEMTAWNDDDEDQVDTRITRTLEEEALTSGRGAANVASALSEIEASLKRLERQQQAMTERQRRLEDAIAGPPDATLF</sequence>
<protein>
    <recommendedName>
        <fullName evidence="8">Polycystin cation channel PKD1/PKD2 domain-containing protein</fullName>
    </recommendedName>
</protein>
<organism evidence="9">
    <name type="scientific">Prasinoderma coloniale</name>
    <dbReference type="NCBI Taxonomy" id="156133"/>
    <lineage>
        <taxon>Eukaryota</taxon>
        <taxon>Viridiplantae</taxon>
        <taxon>Prasinodermophyta</taxon>
        <taxon>Prasinodermophyceae</taxon>
        <taxon>Prasinodermales</taxon>
        <taxon>Prasinodermaceae</taxon>
        <taxon>Prasinoderma</taxon>
    </lineage>
</organism>
<dbReference type="PANTHER" id="PTHR10877">
    <property type="entry name" value="POLYCYSTIN FAMILY MEMBER"/>
    <property type="match status" value="1"/>
</dbReference>
<feature type="domain" description="Polycystin cation channel PKD1/PKD2" evidence="8">
    <location>
        <begin position="504"/>
        <end position="639"/>
    </location>
</feature>
<evidence type="ECO:0000256" key="2">
    <source>
        <dbReference type="ARBA" id="ARBA00022692"/>
    </source>
</evidence>
<name>A0A7R9XYR2_9VIRI</name>
<evidence type="ECO:0000256" key="1">
    <source>
        <dbReference type="ARBA" id="ARBA00004141"/>
    </source>
</evidence>
<evidence type="ECO:0000256" key="7">
    <source>
        <dbReference type="SAM" id="Phobius"/>
    </source>
</evidence>
<feature type="transmembrane region" description="Helical" evidence="7">
    <location>
        <begin position="615"/>
        <end position="638"/>
    </location>
</feature>
<dbReference type="InterPro" id="IPR051223">
    <property type="entry name" value="Polycystin"/>
</dbReference>
<gene>
    <name evidence="9" type="ORF">PCOL08062_LOCUS4015</name>
</gene>
<feature type="transmembrane region" description="Helical" evidence="7">
    <location>
        <begin position="208"/>
        <end position="229"/>
    </location>
</feature>
<dbReference type="InterPro" id="IPR013122">
    <property type="entry name" value="PKD1_2_channel"/>
</dbReference>
<comment type="subcellular location">
    <subcellularLocation>
        <location evidence="1">Membrane</location>
        <topology evidence="1">Multi-pass membrane protein</topology>
    </subcellularLocation>
</comment>
<evidence type="ECO:0000313" key="9">
    <source>
        <dbReference type="EMBL" id="CAD8235222.1"/>
    </source>
</evidence>
<keyword evidence="3 7" id="KW-1133">Transmembrane helix</keyword>
<proteinExistence type="predicted"/>
<dbReference type="AlphaFoldDB" id="A0A7R9XYR2"/>
<dbReference type="Pfam" id="PF08016">
    <property type="entry name" value="PKD_channel"/>
    <property type="match status" value="1"/>
</dbReference>
<dbReference type="PANTHER" id="PTHR10877:SF183">
    <property type="entry name" value="AT14535P-RELATED"/>
    <property type="match status" value="1"/>
</dbReference>
<evidence type="ECO:0000256" key="5">
    <source>
        <dbReference type="SAM" id="Coils"/>
    </source>
</evidence>
<feature type="transmembrane region" description="Helical" evidence="7">
    <location>
        <begin position="153"/>
        <end position="180"/>
    </location>
</feature>
<dbReference type="GO" id="GO:0016020">
    <property type="term" value="C:membrane"/>
    <property type="evidence" value="ECO:0007669"/>
    <property type="project" value="UniProtKB-SubCell"/>
</dbReference>
<keyword evidence="5" id="KW-0175">Coiled coil</keyword>
<evidence type="ECO:0000259" key="8">
    <source>
        <dbReference type="Pfam" id="PF08016"/>
    </source>
</evidence>
<keyword evidence="4 7" id="KW-0472">Membrane</keyword>
<feature type="region of interest" description="Disordered" evidence="6">
    <location>
        <begin position="342"/>
        <end position="378"/>
    </location>
</feature>
<reference evidence="9" key="1">
    <citation type="submission" date="2021-01" db="EMBL/GenBank/DDBJ databases">
        <authorList>
            <person name="Corre E."/>
            <person name="Pelletier E."/>
            <person name="Niang G."/>
            <person name="Scheremetjew M."/>
            <person name="Finn R."/>
            <person name="Kale V."/>
            <person name="Holt S."/>
            <person name="Cochrane G."/>
            <person name="Meng A."/>
            <person name="Brown T."/>
            <person name="Cohen L."/>
        </authorList>
    </citation>
    <scope>NUCLEOTIDE SEQUENCE</scope>
    <source>
        <strain evidence="9">CCMP1413</strain>
    </source>
</reference>